<dbReference type="InterPro" id="IPR001034">
    <property type="entry name" value="DeoR_HTH"/>
</dbReference>
<keyword evidence="8" id="KW-0238">DNA-binding</keyword>
<dbReference type="Proteomes" id="UP000195609">
    <property type="component" value="Chromosome"/>
</dbReference>
<dbReference type="PANTHER" id="PTHR30363:SF4">
    <property type="entry name" value="GLYCEROL-3-PHOSPHATE REGULON REPRESSOR"/>
    <property type="match status" value="1"/>
</dbReference>
<keyword evidence="2" id="KW-0678">Repressor</keyword>
<name>A0AAN1EXV4_LACCA</name>
<accession>A0AAN1EXV4</accession>
<keyword evidence="4" id="KW-0804">Transcription</keyword>
<dbReference type="PROSITE" id="PS51000">
    <property type="entry name" value="HTH_DEOR_2"/>
    <property type="match status" value="1"/>
</dbReference>
<evidence type="ECO:0000259" key="6">
    <source>
        <dbReference type="PROSITE" id="PS51000"/>
    </source>
</evidence>
<protein>
    <recommendedName>
        <fullName evidence="1">Lactose phosphotransferase system repressor</fullName>
    </recommendedName>
</protein>
<dbReference type="AlphaFoldDB" id="A0AAN1EXV4"/>
<evidence type="ECO:0000256" key="3">
    <source>
        <dbReference type="ARBA" id="ARBA00023015"/>
    </source>
</evidence>
<reference evidence="8 10" key="2">
    <citation type="submission" date="2023-09" db="EMBL/GenBank/DDBJ databases">
        <title>Genomic characteristic of L. casei group strains isolated from clinical sources.</title>
        <authorList>
            <person name="Jarocki P."/>
        </authorList>
    </citation>
    <scope>NUCLEOTIDE SEQUENCE [LARGE SCALE GENOMIC DNA]</scope>
    <source>
        <strain evidence="8 10">LMG 24099</strain>
    </source>
</reference>
<dbReference type="GO" id="GO:0003677">
    <property type="term" value="F:DNA binding"/>
    <property type="evidence" value="ECO:0007669"/>
    <property type="project" value="UniProtKB-KW"/>
</dbReference>
<dbReference type="GO" id="GO:0003700">
    <property type="term" value="F:DNA-binding transcription factor activity"/>
    <property type="evidence" value="ECO:0007669"/>
    <property type="project" value="InterPro"/>
</dbReference>
<dbReference type="PANTHER" id="PTHR30363">
    <property type="entry name" value="HTH-TYPE TRANSCRIPTIONAL REGULATOR SRLR-RELATED"/>
    <property type="match status" value="1"/>
</dbReference>
<dbReference type="SMART" id="SM00420">
    <property type="entry name" value="HTH_DEOR"/>
    <property type="match status" value="1"/>
</dbReference>
<dbReference type="Pfam" id="PF00455">
    <property type="entry name" value="DeoRC"/>
    <property type="match status" value="1"/>
</dbReference>
<dbReference type="Gene3D" id="1.10.10.10">
    <property type="entry name" value="Winged helix-like DNA-binding domain superfamily/Winged helix DNA-binding domain"/>
    <property type="match status" value="1"/>
</dbReference>
<keyword evidence="3" id="KW-0805">Transcription regulation</keyword>
<dbReference type="Gene3D" id="3.40.50.1360">
    <property type="match status" value="1"/>
</dbReference>
<dbReference type="Proteomes" id="UP001303564">
    <property type="component" value="Chromosome"/>
</dbReference>
<keyword evidence="10" id="KW-1185">Reference proteome</keyword>
<dbReference type="SUPFAM" id="SSF100950">
    <property type="entry name" value="NagB/RpiA/CoA transferase-like"/>
    <property type="match status" value="1"/>
</dbReference>
<evidence type="ECO:0000256" key="4">
    <source>
        <dbReference type="ARBA" id="ARBA00023163"/>
    </source>
</evidence>
<dbReference type="InterPro" id="IPR036388">
    <property type="entry name" value="WH-like_DNA-bd_sf"/>
</dbReference>
<dbReference type="SUPFAM" id="SSF46785">
    <property type="entry name" value="Winged helix' DNA-binding domain"/>
    <property type="match status" value="1"/>
</dbReference>
<dbReference type="InterPro" id="IPR036390">
    <property type="entry name" value="WH_DNA-bd_sf"/>
</dbReference>
<evidence type="ECO:0000256" key="1">
    <source>
        <dbReference type="ARBA" id="ARBA00021390"/>
    </source>
</evidence>
<dbReference type="InterPro" id="IPR037171">
    <property type="entry name" value="NagB/RpiA_transferase-like"/>
</dbReference>
<feature type="domain" description="HTH deoR-type" evidence="6">
    <location>
        <begin position="3"/>
        <end position="60"/>
    </location>
</feature>
<dbReference type="PRINTS" id="PR00037">
    <property type="entry name" value="HTHLACR"/>
</dbReference>
<evidence type="ECO:0000256" key="5">
    <source>
        <dbReference type="ARBA" id="ARBA00024937"/>
    </source>
</evidence>
<evidence type="ECO:0000256" key="2">
    <source>
        <dbReference type="ARBA" id="ARBA00022491"/>
    </source>
</evidence>
<evidence type="ECO:0000313" key="10">
    <source>
        <dbReference type="Proteomes" id="UP001303564"/>
    </source>
</evidence>
<dbReference type="InterPro" id="IPR014036">
    <property type="entry name" value="DeoR-like_C"/>
</dbReference>
<sequence length="259" mass="28747">MMKAQRQSAILALLNSAEGKSLTTTEIAKSMNVASMTIRRDLNEMAQEKLINRVYGGASLINEKSTKEKTQVQRESKIEIGRVIGSLIHPKATIFLGAGTTIYAAADFLPKKDDVKYITNSDLIFRYLVNKDINVFLTGGFYHKITNEFVGSIAEQTLSNFIFDLAFISTNGVFDDQVTTANFDEGNIQKAAMKRSKKMYVVADHTKFGRGDSFSFAQLEEFTGLITDSRISQSDLKHYREITGVLVGKADSNAIDNNN</sequence>
<dbReference type="EMBL" id="CP017065">
    <property type="protein sequence ID" value="ARY90599.1"/>
    <property type="molecule type" value="Genomic_DNA"/>
</dbReference>
<dbReference type="SMART" id="SM01134">
    <property type="entry name" value="DeoRC"/>
    <property type="match status" value="1"/>
</dbReference>
<evidence type="ECO:0000313" key="8">
    <source>
        <dbReference type="EMBL" id="WNX27945.1"/>
    </source>
</evidence>
<dbReference type="InterPro" id="IPR050313">
    <property type="entry name" value="Carb_Metab_HTH_regulators"/>
</dbReference>
<organism evidence="7 9">
    <name type="scientific">Lacticaseibacillus casei</name>
    <name type="common">Lactobacillus casei</name>
    <dbReference type="NCBI Taxonomy" id="1582"/>
    <lineage>
        <taxon>Bacteria</taxon>
        <taxon>Bacillati</taxon>
        <taxon>Bacillota</taxon>
        <taxon>Bacilli</taxon>
        <taxon>Lactobacillales</taxon>
        <taxon>Lactobacillaceae</taxon>
        <taxon>Lacticaseibacillus</taxon>
    </lineage>
</organism>
<dbReference type="EMBL" id="CP136128">
    <property type="protein sequence ID" value="WNX27945.1"/>
    <property type="molecule type" value="Genomic_DNA"/>
</dbReference>
<gene>
    <name evidence="7" type="ORF">BGL52_01995</name>
    <name evidence="8" type="ORF">RWA16_01985</name>
</gene>
<evidence type="ECO:0000313" key="9">
    <source>
        <dbReference type="Proteomes" id="UP000195609"/>
    </source>
</evidence>
<reference evidence="7 9" key="1">
    <citation type="journal article" date="2017" name="Front. Immunol.">
        <title>Complete Genome Sequence of Lactobacillus casei LC5, a Potential Probiotics for Atopic Dermatitis.</title>
        <authorList>
            <person name="Kang J."/>
            <person name="Chung W.H."/>
            <person name="Lim T.J."/>
            <person name="Whon T.W."/>
            <person name="Lim S."/>
            <person name="Nam Y.D."/>
        </authorList>
    </citation>
    <scope>NUCLEOTIDE SEQUENCE [LARGE SCALE GENOMIC DNA]</scope>
    <source>
        <strain evidence="7 9">LC5</strain>
    </source>
</reference>
<dbReference type="RefSeq" id="WP_049170717.1">
    <property type="nucleotide sequence ID" value="NZ_CP017065.1"/>
</dbReference>
<evidence type="ECO:0000313" key="7">
    <source>
        <dbReference type="EMBL" id="ARY90599.1"/>
    </source>
</evidence>
<dbReference type="Pfam" id="PF08220">
    <property type="entry name" value="HTH_DeoR"/>
    <property type="match status" value="1"/>
</dbReference>
<comment type="function">
    <text evidence="5">Repressor of the lactose catabolism operon. Galactose-6-phosphate is the inducer.</text>
</comment>
<proteinExistence type="predicted"/>